<feature type="region of interest" description="Disordered" evidence="2">
    <location>
        <begin position="146"/>
        <end position="225"/>
    </location>
</feature>
<accession>A0A1E3NRL4</accession>
<dbReference type="OrthoDB" id="346910at2759"/>
<dbReference type="InterPro" id="IPR014352">
    <property type="entry name" value="FERM/acyl-CoA-bd_prot_sf"/>
</dbReference>
<keyword evidence="3" id="KW-0812">Transmembrane</keyword>
<organism evidence="5 6">
    <name type="scientific">Pichia membranifaciens NRRL Y-2026</name>
    <dbReference type="NCBI Taxonomy" id="763406"/>
    <lineage>
        <taxon>Eukaryota</taxon>
        <taxon>Fungi</taxon>
        <taxon>Dikarya</taxon>
        <taxon>Ascomycota</taxon>
        <taxon>Saccharomycotina</taxon>
        <taxon>Pichiomycetes</taxon>
        <taxon>Pichiales</taxon>
        <taxon>Pichiaceae</taxon>
        <taxon>Pichia</taxon>
    </lineage>
</organism>
<evidence type="ECO:0000256" key="1">
    <source>
        <dbReference type="ARBA" id="ARBA00023121"/>
    </source>
</evidence>
<dbReference type="RefSeq" id="XP_019019441.1">
    <property type="nucleotide sequence ID" value="XM_019163190.1"/>
</dbReference>
<feature type="compositionally biased region" description="Low complexity" evidence="2">
    <location>
        <begin position="245"/>
        <end position="260"/>
    </location>
</feature>
<reference evidence="5 6" key="1">
    <citation type="journal article" date="2016" name="Proc. Natl. Acad. Sci. U.S.A.">
        <title>Comparative genomics of biotechnologically important yeasts.</title>
        <authorList>
            <person name="Riley R."/>
            <person name="Haridas S."/>
            <person name="Wolfe K.H."/>
            <person name="Lopes M.R."/>
            <person name="Hittinger C.T."/>
            <person name="Goeker M."/>
            <person name="Salamov A.A."/>
            <person name="Wisecaver J.H."/>
            <person name="Long T.M."/>
            <person name="Calvey C.H."/>
            <person name="Aerts A.L."/>
            <person name="Barry K.W."/>
            <person name="Choi C."/>
            <person name="Clum A."/>
            <person name="Coughlan A.Y."/>
            <person name="Deshpande S."/>
            <person name="Douglass A.P."/>
            <person name="Hanson S.J."/>
            <person name="Klenk H.-P."/>
            <person name="LaButti K.M."/>
            <person name="Lapidus A."/>
            <person name="Lindquist E.A."/>
            <person name="Lipzen A.M."/>
            <person name="Meier-Kolthoff J.P."/>
            <person name="Ohm R.A."/>
            <person name="Otillar R.P."/>
            <person name="Pangilinan J.L."/>
            <person name="Peng Y."/>
            <person name="Rokas A."/>
            <person name="Rosa C.A."/>
            <person name="Scheuner C."/>
            <person name="Sibirny A.A."/>
            <person name="Slot J.C."/>
            <person name="Stielow J.B."/>
            <person name="Sun H."/>
            <person name="Kurtzman C.P."/>
            <person name="Blackwell M."/>
            <person name="Grigoriev I.V."/>
            <person name="Jeffries T.W."/>
        </authorList>
    </citation>
    <scope>NUCLEOTIDE SEQUENCE [LARGE SCALE GENOMIC DNA]</scope>
    <source>
        <strain evidence="5 6">NRRL Y-2026</strain>
    </source>
</reference>
<dbReference type="InterPro" id="IPR000582">
    <property type="entry name" value="Acyl-CoA-binding_protein"/>
</dbReference>
<protein>
    <recommendedName>
        <fullName evidence="4">ACB domain-containing protein</fullName>
    </recommendedName>
</protein>
<evidence type="ECO:0000256" key="2">
    <source>
        <dbReference type="SAM" id="MobiDB-lite"/>
    </source>
</evidence>
<feature type="domain" description="ACB" evidence="4">
    <location>
        <begin position="10"/>
        <end position="109"/>
    </location>
</feature>
<dbReference type="Proteomes" id="UP000094455">
    <property type="component" value="Unassembled WGS sequence"/>
</dbReference>
<sequence>MSTTSMDINTDKVFVQAVATIKSLTDLSKTTGLPRPTITDRLNLYGLYNQATRGDVSSVGNVYADPNALNNPTELKKHNAWLKFKGLSKSQAREKYIKYLLSILENGYSITTYPEIGILKTNLQDSWNRLENLNLSITLNQNINKEYNPPSIQPPTSSSVPTRLTQAPINTPRSRSPAASLYRIASSGINSNMIRPPSRNQSFSKSRQNSFSGPSNPMTSPPLNVASPFVPGYTVSGPSGNTVANGGNSLSNVNNVNNVNTNVNKSVGKNENNGDHRIGGTINTLDFIRWQGEINNTLLKISTELSNLKHNTTPSIHDAGHRSISGSTTVSVQSELQNYKLRSYDLTNRSILVDGYTLAELSRTPESRHSGNSKDTDDILRWVYWKMVALVKYLRDKMHMSISIDSLAPKFVVSVIAVLFFSLFKKVVEIYLQRQFGMNLARSSSSGGKTFIQQWKQWLFGMVARRGDSSFLTR</sequence>
<proteinExistence type="predicted"/>
<feature type="compositionally biased region" description="Polar residues" evidence="2">
    <location>
        <begin position="154"/>
        <end position="174"/>
    </location>
</feature>
<dbReference type="GO" id="GO:0000062">
    <property type="term" value="F:fatty-acyl-CoA binding"/>
    <property type="evidence" value="ECO:0007669"/>
    <property type="project" value="InterPro"/>
</dbReference>
<keyword evidence="1" id="KW-0446">Lipid-binding</keyword>
<keyword evidence="3" id="KW-1133">Transmembrane helix</keyword>
<evidence type="ECO:0000313" key="5">
    <source>
        <dbReference type="EMBL" id="ODQ48328.1"/>
    </source>
</evidence>
<evidence type="ECO:0000259" key="4">
    <source>
        <dbReference type="PROSITE" id="PS51228"/>
    </source>
</evidence>
<dbReference type="Pfam" id="PF00887">
    <property type="entry name" value="ACBP"/>
    <property type="match status" value="1"/>
</dbReference>
<dbReference type="PANTHER" id="PTHR23310:SF133">
    <property type="entry name" value="COA BINDING PROTEIN, PUTATIVE (AFU_ORTHOLOGUE AFUA_1G12300)-RELATED"/>
    <property type="match status" value="1"/>
</dbReference>
<evidence type="ECO:0000256" key="3">
    <source>
        <dbReference type="SAM" id="Phobius"/>
    </source>
</evidence>
<dbReference type="InterPro" id="IPR035984">
    <property type="entry name" value="Acyl-CoA-binding_sf"/>
</dbReference>
<keyword evidence="6" id="KW-1185">Reference proteome</keyword>
<dbReference type="SUPFAM" id="SSF47027">
    <property type="entry name" value="Acyl-CoA binding protein"/>
    <property type="match status" value="1"/>
</dbReference>
<name>A0A1E3NRL4_9ASCO</name>
<dbReference type="PROSITE" id="PS51228">
    <property type="entry name" value="ACB_2"/>
    <property type="match status" value="1"/>
</dbReference>
<feature type="compositionally biased region" description="Polar residues" evidence="2">
    <location>
        <begin position="187"/>
        <end position="222"/>
    </location>
</feature>
<dbReference type="GO" id="GO:0006631">
    <property type="term" value="P:fatty acid metabolic process"/>
    <property type="evidence" value="ECO:0007669"/>
    <property type="project" value="TreeGrafter"/>
</dbReference>
<dbReference type="AlphaFoldDB" id="A0A1E3NRL4"/>
<dbReference type="Gene3D" id="1.20.80.10">
    <property type="match status" value="1"/>
</dbReference>
<dbReference type="GeneID" id="30179877"/>
<evidence type="ECO:0000313" key="6">
    <source>
        <dbReference type="Proteomes" id="UP000094455"/>
    </source>
</evidence>
<dbReference type="EMBL" id="KV454001">
    <property type="protein sequence ID" value="ODQ48328.1"/>
    <property type="molecule type" value="Genomic_DNA"/>
</dbReference>
<gene>
    <name evidence="5" type="ORF">PICMEDRAFT_56626</name>
</gene>
<keyword evidence="3" id="KW-0472">Membrane</keyword>
<feature type="region of interest" description="Disordered" evidence="2">
    <location>
        <begin position="240"/>
        <end position="260"/>
    </location>
</feature>
<dbReference type="STRING" id="763406.A0A1E3NRL4"/>
<dbReference type="PANTHER" id="PTHR23310">
    <property type="entry name" value="ACYL-COA-BINDING PROTEIN, ACBP"/>
    <property type="match status" value="1"/>
</dbReference>
<feature type="transmembrane region" description="Helical" evidence="3">
    <location>
        <begin position="407"/>
        <end position="424"/>
    </location>
</feature>